<comment type="caution">
    <text evidence="2">The sequence shown here is derived from an EMBL/GenBank/DDBJ whole genome shotgun (WGS) entry which is preliminary data.</text>
</comment>
<organism evidence="2 3">
    <name type="scientific">Zasmidium cellare</name>
    <name type="common">Wine cellar mold</name>
    <name type="synonym">Racodium cellare</name>
    <dbReference type="NCBI Taxonomy" id="395010"/>
    <lineage>
        <taxon>Eukaryota</taxon>
        <taxon>Fungi</taxon>
        <taxon>Dikarya</taxon>
        <taxon>Ascomycota</taxon>
        <taxon>Pezizomycotina</taxon>
        <taxon>Dothideomycetes</taxon>
        <taxon>Dothideomycetidae</taxon>
        <taxon>Mycosphaerellales</taxon>
        <taxon>Mycosphaerellaceae</taxon>
        <taxon>Zasmidium</taxon>
    </lineage>
</organism>
<sequence length="169" mass="18867">MGNQHSTQYGNLTRIIPQVMSIWDVDGKSPKPIKTFRDEEDRDQFIHSILSLVSNNGATKLDNYEFKLLYARKPNDRVVATLVAIKAGVIESKIEPPKDGKDSLEAWREFKKHVEGRLHELLETVPDAAMMAGPSNFRDGLVVQSPPVAADLPPSYENAATRRVGDGKR</sequence>
<name>A0ABR0ESY8_ZASCE</name>
<dbReference type="Proteomes" id="UP001305779">
    <property type="component" value="Unassembled WGS sequence"/>
</dbReference>
<gene>
    <name evidence="2" type="ORF">PRZ48_002698</name>
</gene>
<proteinExistence type="predicted"/>
<evidence type="ECO:0000256" key="1">
    <source>
        <dbReference type="SAM" id="MobiDB-lite"/>
    </source>
</evidence>
<protein>
    <submittedName>
        <fullName evidence="2">Uncharacterized protein</fullName>
    </submittedName>
</protein>
<feature type="region of interest" description="Disordered" evidence="1">
    <location>
        <begin position="148"/>
        <end position="169"/>
    </location>
</feature>
<evidence type="ECO:0000313" key="2">
    <source>
        <dbReference type="EMBL" id="KAK4504736.1"/>
    </source>
</evidence>
<dbReference type="EMBL" id="JAXOVC010000002">
    <property type="protein sequence ID" value="KAK4504736.1"/>
    <property type="molecule type" value="Genomic_DNA"/>
</dbReference>
<evidence type="ECO:0000313" key="3">
    <source>
        <dbReference type="Proteomes" id="UP001305779"/>
    </source>
</evidence>
<keyword evidence="3" id="KW-1185">Reference proteome</keyword>
<reference evidence="2 3" key="1">
    <citation type="journal article" date="2023" name="G3 (Bethesda)">
        <title>A chromosome-level genome assembly of Zasmidium syzygii isolated from banana leaves.</title>
        <authorList>
            <person name="van Westerhoven A.C."/>
            <person name="Mehrabi R."/>
            <person name="Talebi R."/>
            <person name="Steentjes M.B.F."/>
            <person name="Corcolon B."/>
            <person name="Chong P.A."/>
            <person name="Kema G.H.J."/>
            <person name="Seidl M.F."/>
        </authorList>
    </citation>
    <scope>NUCLEOTIDE SEQUENCE [LARGE SCALE GENOMIC DNA]</scope>
    <source>
        <strain evidence="2 3">P124</strain>
    </source>
</reference>
<accession>A0ABR0ESY8</accession>